<dbReference type="AlphaFoldDB" id="A0A7D4CP02"/>
<accession>A0A7D4CP02</accession>
<dbReference type="EMBL" id="CP053921">
    <property type="protein sequence ID" value="QKG72448.1"/>
    <property type="molecule type" value="Genomic_DNA"/>
</dbReference>
<dbReference type="RefSeq" id="WP_173215721.1">
    <property type="nucleotide sequence ID" value="NZ_CP053921.1"/>
</dbReference>
<organism evidence="1 2">
    <name type="scientific">Erythrobacter mangrovi</name>
    <dbReference type="NCBI Taxonomy" id="2739433"/>
    <lineage>
        <taxon>Bacteria</taxon>
        <taxon>Pseudomonadati</taxon>
        <taxon>Pseudomonadota</taxon>
        <taxon>Alphaproteobacteria</taxon>
        <taxon>Sphingomonadales</taxon>
        <taxon>Erythrobacteraceae</taxon>
        <taxon>Erythrobacter/Porphyrobacter group</taxon>
        <taxon>Erythrobacter</taxon>
    </lineage>
</organism>
<dbReference type="SUPFAM" id="SSF53067">
    <property type="entry name" value="Actin-like ATPase domain"/>
    <property type="match status" value="1"/>
</dbReference>
<keyword evidence="2" id="KW-1185">Reference proteome</keyword>
<evidence type="ECO:0000313" key="1">
    <source>
        <dbReference type="EMBL" id="QKG72448.1"/>
    </source>
</evidence>
<dbReference type="KEGG" id="emv:HQR01_14315"/>
<protein>
    <submittedName>
        <fullName evidence="1">ROK family protein</fullName>
    </submittedName>
</protein>
<dbReference type="PANTHER" id="PTHR18964">
    <property type="entry name" value="ROK (REPRESSOR, ORF, KINASE) FAMILY"/>
    <property type="match status" value="1"/>
</dbReference>
<dbReference type="PANTHER" id="PTHR18964:SF169">
    <property type="entry name" value="N-ACETYLMANNOSAMINE KINASE"/>
    <property type="match status" value="1"/>
</dbReference>
<reference evidence="1 2" key="1">
    <citation type="submission" date="2020-05" db="EMBL/GenBank/DDBJ databases">
        <title>Erythrobacter mangrovi sp. nov., isolated from rhizosphere soil of mangrove plant (Kandelia candel).</title>
        <authorList>
            <person name="Ye Y.H."/>
        </authorList>
    </citation>
    <scope>NUCLEOTIDE SEQUENCE [LARGE SCALE GENOMIC DNA]</scope>
    <source>
        <strain evidence="1 2">EB310</strain>
    </source>
</reference>
<evidence type="ECO:0000313" key="2">
    <source>
        <dbReference type="Proteomes" id="UP000504693"/>
    </source>
</evidence>
<name>A0A7D4CP02_9SPHN</name>
<dbReference type="Proteomes" id="UP000504693">
    <property type="component" value="Chromosome"/>
</dbReference>
<dbReference type="Gene3D" id="3.30.420.40">
    <property type="match status" value="2"/>
</dbReference>
<gene>
    <name evidence="1" type="ORF">HQR01_14315</name>
</gene>
<dbReference type="InterPro" id="IPR000600">
    <property type="entry name" value="ROK"/>
</dbReference>
<dbReference type="InterPro" id="IPR043129">
    <property type="entry name" value="ATPase_NBD"/>
</dbReference>
<dbReference type="Pfam" id="PF00480">
    <property type="entry name" value="ROK"/>
    <property type="match status" value="1"/>
</dbReference>
<dbReference type="CDD" id="cd24067">
    <property type="entry name" value="ASKHA_NBD_ROK_BsFRK-like"/>
    <property type="match status" value="1"/>
</dbReference>
<proteinExistence type="predicted"/>
<sequence>MPGLVGAVEAGGTKFVLALARPDGTVIERTRIDTQDGQNTLRELTAWFAAAQARHGSIDAFGIASFGPIGIDPGQADYGTFLTTVKPGWQGASFTQALAGFDVPVKIDTDVNGAALGEALAGAGRGRRVVAYTTVGTGIGSGIVKDGAVVTGLSHFETGHLRPPHDLSRDPFEGSCPYHGDCCEGLASGTAIRARWDAELGEVTDPQAVALIGHYLGHLAATLAAFHMPEVFIFGGGVMKTPGLLEALRTTMRQSLAGYLAYYDRDLDEIVVAPELGDDAGITGAISLGRQAMEKTPS</sequence>